<organism evidence="9 10">
    <name type="scientific">Salinibacillus aidingensis</name>
    <dbReference type="NCBI Taxonomy" id="237684"/>
    <lineage>
        <taxon>Bacteria</taxon>
        <taxon>Bacillati</taxon>
        <taxon>Bacillota</taxon>
        <taxon>Bacilli</taxon>
        <taxon>Bacillales</taxon>
        <taxon>Bacillaceae</taxon>
        <taxon>Salinibacillus</taxon>
    </lineage>
</organism>
<feature type="domain" description="Solute-binding protein family 3/N-terminal" evidence="7">
    <location>
        <begin position="45"/>
        <end position="264"/>
    </location>
</feature>
<evidence type="ECO:0000256" key="4">
    <source>
        <dbReference type="ARBA" id="ARBA00023139"/>
    </source>
</evidence>
<comment type="similarity">
    <text evidence="2 6">Belongs to the bacterial solute-binding protein 3 family.</text>
</comment>
<keyword evidence="4" id="KW-0564">Palmitate</keyword>
<dbReference type="PANTHER" id="PTHR35936:SF38">
    <property type="entry name" value="GLUTAMINE-BINDING PERIPLASMIC PROTEIN"/>
    <property type="match status" value="1"/>
</dbReference>
<dbReference type="InterPro" id="IPR001638">
    <property type="entry name" value="Solute-binding_3/MltF_N"/>
</dbReference>
<evidence type="ECO:0000259" key="7">
    <source>
        <dbReference type="SMART" id="SM00062"/>
    </source>
</evidence>
<dbReference type="EMBL" id="BAAADO010000009">
    <property type="protein sequence ID" value="GAA0502468.1"/>
    <property type="molecule type" value="Genomic_DNA"/>
</dbReference>
<dbReference type="RefSeq" id="WP_343843441.1">
    <property type="nucleotide sequence ID" value="NZ_BAAADO010000009.1"/>
</dbReference>
<evidence type="ECO:0000313" key="10">
    <source>
        <dbReference type="Proteomes" id="UP001500880"/>
    </source>
</evidence>
<accession>A0ABN1BRG6</accession>
<protein>
    <submittedName>
        <fullName evidence="9">Basic amino acid ABC transporter substrate-binding protein</fullName>
    </submittedName>
</protein>
<proteinExistence type="inferred from homology"/>
<keyword evidence="3" id="KW-0732">Signal</keyword>
<dbReference type="PROSITE" id="PS51257">
    <property type="entry name" value="PROKAR_LIPOPROTEIN"/>
    <property type="match status" value="1"/>
</dbReference>
<keyword evidence="5" id="KW-0449">Lipoprotein</keyword>
<dbReference type="Proteomes" id="UP001500880">
    <property type="component" value="Unassembled WGS sequence"/>
</dbReference>
<dbReference type="Pfam" id="PF00497">
    <property type="entry name" value="SBP_bac_3"/>
    <property type="match status" value="1"/>
</dbReference>
<evidence type="ECO:0000256" key="6">
    <source>
        <dbReference type="RuleBase" id="RU003744"/>
    </source>
</evidence>
<evidence type="ECO:0000259" key="8">
    <source>
        <dbReference type="SMART" id="SM00079"/>
    </source>
</evidence>
<dbReference type="InterPro" id="IPR001320">
    <property type="entry name" value="Iontro_rcpt_C"/>
</dbReference>
<gene>
    <name evidence="9" type="ORF">GCM10008986_32570</name>
</gene>
<evidence type="ECO:0000256" key="3">
    <source>
        <dbReference type="ARBA" id="ARBA00022729"/>
    </source>
</evidence>
<evidence type="ECO:0000313" key="9">
    <source>
        <dbReference type="EMBL" id="GAA0502468.1"/>
    </source>
</evidence>
<dbReference type="SUPFAM" id="SSF53850">
    <property type="entry name" value="Periplasmic binding protein-like II"/>
    <property type="match status" value="1"/>
</dbReference>
<reference evidence="9 10" key="1">
    <citation type="journal article" date="2019" name="Int. J. Syst. Evol. Microbiol.">
        <title>The Global Catalogue of Microorganisms (GCM) 10K type strain sequencing project: providing services to taxonomists for standard genome sequencing and annotation.</title>
        <authorList>
            <consortium name="The Broad Institute Genomics Platform"/>
            <consortium name="The Broad Institute Genome Sequencing Center for Infectious Disease"/>
            <person name="Wu L."/>
            <person name="Ma J."/>
        </authorList>
    </citation>
    <scope>NUCLEOTIDE SEQUENCE [LARGE SCALE GENOMIC DNA]</scope>
    <source>
        <strain evidence="9 10">JCM 12389</strain>
    </source>
</reference>
<dbReference type="SMART" id="SM00062">
    <property type="entry name" value="PBPb"/>
    <property type="match status" value="1"/>
</dbReference>
<dbReference type="Gene3D" id="3.40.190.10">
    <property type="entry name" value="Periplasmic binding protein-like II"/>
    <property type="match status" value="2"/>
</dbReference>
<dbReference type="PANTHER" id="PTHR35936">
    <property type="entry name" value="MEMBRANE-BOUND LYTIC MUREIN TRANSGLYCOSYLASE F"/>
    <property type="match status" value="1"/>
</dbReference>
<comment type="subcellular location">
    <subcellularLocation>
        <location evidence="1">Cell envelope</location>
    </subcellularLocation>
</comment>
<sequence length="267" mass="29201">MKRSLLLIFVFILGILLITACGTSETSNGSGAGGDKDSTDGEDHHYVVATEPNFHPFEFMNTETGEMEGFDIDLMNAIAEEAGFTVEFETMEFDGVLGGMRTGKYPMAISGISITEERKQEIDFSDKYLDSGLILVVPEDSDIQSIDDVDGLKVGAQTGATSEIYLNENTDAEVSAFPEIVTAYQDLQRGRLDAVLYDLPNAQYYIKENPDTGLKTVGDLLQGEPYGIAFPKGSDLVKPVNEALATLKENGTYAEIYKKWFGTEPPQ</sequence>
<name>A0ABN1BRG6_9BACI</name>
<dbReference type="PROSITE" id="PS01039">
    <property type="entry name" value="SBP_BACTERIAL_3"/>
    <property type="match status" value="1"/>
</dbReference>
<evidence type="ECO:0000256" key="1">
    <source>
        <dbReference type="ARBA" id="ARBA00004196"/>
    </source>
</evidence>
<feature type="domain" description="Ionotropic glutamate receptor C-terminal" evidence="8">
    <location>
        <begin position="45"/>
        <end position="263"/>
    </location>
</feature>
<keyword evidence="10" id="KW-1185">Reference proteome</keyword>
<dbReference type="SMART" id="SM00079">
    <property type="entry name" value="PBPe"/>
    <property type="match status" value="1"/>
</dbReference>
<evidence type="ECO:0000256" key="5">
    <source>
        <dbReference type="ARBA" id="ARBA00023288"/>
    </source>
</evidence>
<comment type="caution">
    <text evidence="9">The sequence shown here is derived from an EMBL/GenBank/DDBJ whole genome shotgun (WGS) entry which is preliminary data.</text>
</comment>
<dbReference type="InterPro" id="IPR018313">
    <property type="entry name" value="SBP_3_CS"/>
</dbReference>
<evidence type="ECO:0000256" key="2">
    <source>
        <dbReference type="ARBA" id="ARBA00010333"/>
    </source>
</evidence>